<dbReference type="RefSeq" id="WP_244821897.1">
    <property type="nucleotide sequence ID" value="NZ_CP112998.1"/>
</dbReference>
<sequence>MNFLLKLVFAGGMAGSVVAAPHEGIRSTPFSADSTHTDNSQSDVVVMSGLNSSYEIKNPYAESADAPFTIASKSPSRTAAPLATKVSCGGRTWEHGQLLGHTQDNQPVNVRIQDNRIYLNWNGRIADNIWILYHLKEGTFQDNPTDGATISNCVNPVDPSTAPSNLLGRTGDGQITCNGIVMTNGDLLGTYVGGGMNTYQYTKYVDGMLRVMIKQGENDDRTTNYNMSLLNFTIQGANGSYMSAKWKNVLTTQMVDGCFWPIVPKSATPIVENNCTAGPTLKTVTNVTQTGLQFTFDGTGISTVKWRIKSNTTDVRTGTTPDLAGAKTVNLTYASLAAGNYSLEIEGGNCTSAVTKLNFTINPPVVTIPDCLNGPAAATTTITNITPSGITVNYASNNLHTFSWRILQGTYAVASGKTGTLATNSTALTFNYLQNGTYNFELTPVDCKAASPTVKSFSVAATDTRTACSRGPSLQSILSSDETTLSFLFDGNNIFAIDWKILQSGTVLRQNRVAPQDNHPVIQFGTLPTGVYTLQVEGGNCKSTASAMNFGVNVPLPIYISNFKGAVVEKGVELSWEVVSEQDGKEFEVLRYDSQMKNEQMLGKVSLTDQRVGQYRFVDKNPLLGTNYYQLKQIDTDGTFQRSKIVSVTPATISGTVVAPNPAQDYVDLQFSSRTSGLSNLSIYDVSGVEVSKSQIQITEGKNNHRLNVKRFSTGNYFIKISHGGETSRLRFTKVN</sequence>
<evidence type="ECO:0000313" key="4">
    <source>
        <dbReference type="Proteomes" id="UP001164653"/>
    </source>
</evidence>
<evidence type="ECO:0000256" key="1">
    <source>
        <dbReference type="SAM" id="SignalP"/>
    </source>
</evidence>
<keyword evidence="1" id="KW-0732">Signal</keyword>
<feature type="domain" description="Secretion system C-terminal sorting" evidence="2">
    <location>
        <begin position="660"/>
        <end position="727"/>
    </location>
</feature>
<dbReference type="Pfam" id="PF18962">
    <property type="entry name" value="Por_Secre_tail"/>
    <property type="match status" value="1"/>
</dbReference>
<dbReference type="Gene3D" id="2.60.40.10">
    <property type="entry name" value="Immunoglobulins"/>
    <property type="match status" value="1"/>
</dbReference>
<organism evidence="3 4">
    <name type="scientific">Dyadobacter pollutisoli</name>
    <dbReference type="NCBI Taxonomy" id="2910158"/>
    <lineage>
        <taxon>Bacteria</taxon>
        <taxon>Pseudomonadati</taxon>
        <taxon>Bacteroidota</taxon>
        <taxon>Cytophagia</taxon>
        <taxon>Cytophagales</taxon>
        <taxon>Spirosomataceae</taxon>
        <taxon>Dyadobacter</taxon>
    </lineage>
</organism>
<dbReference type="KEGG" id="dpf:ON006_31505"/>
<evidence type="ECO:0000259" key="2">
    <source>
        <dbReference type="Pfam" id="PF18962"/>
    </source>
</evidence>
<dbReference type="NCBIfam" id="TIGR04183">
    <property type="entry name" value="Por_Secre_tail"/>
    <property type="match status" value="1"/>
</dbReference>
<evidence type="ECO:0000313" key="3">
    <source>
        <dbReference type="EMBL" id="WAC12238.1"/>
    </source>
</evidence>
<keyword evidence="4" id="KW-1185">Reference proteome</keyword>
<protein>
    <submittedName>
        <fullName evidence="3">T9SS type A sorting domain-containing protein</fullName>
    </submittedName>
</protein>
<reference evidence="3" key="1">
    <citation type="submission" date="2022-11" db="EMBL/GenBank/DDBJ databases">
        <title>Dyadobacter pollutisoli sp. nov., isolated from plastic dumped soil.</title>
        <authorList>
            <person name="Kim J.M."/>
            <person name="Kim K.R."/>
            <person name="Lee J.K."/>
            <person name="Hao L."/>
            <person name="Jeon C.O."/>
        </authorList>
    </citation>
    <scope>NUCLEOTIDE SEQUENCE</scope>
    <source>
        <strain evidence="3">U1</strain>
    </source>
</reference>
<feature type="chain" id="PRO_5038650577" evidence="1">
    <location>
        <begin position="20"/>
        <end position="736"/>
    </location>
</feature>
<dbReference type="InterPro" id="IPR026444">
    <property type="entry name" value="Secre_tail"/>
</dbReference>
<gene>
    <name evidence="3" type="ORF">ON006_31505</name>
</gene>
<name>A0A9E8NBG2_9BACT</name>
<dbReference type="Proteomes" id="UP001164653">
    <property type="component" value="Chromosome"/>
</dbReference>
<dbReference type="InterPro" id="IPR013783">
    <property type="entry name" value="Ig-like_fold"/>
</dbReference>
<feature type="signal peptide" evidence="1">
    <location>
        <begin position="1"/>
        <end position="19"/>
    </location>
</feature>
<dbReference type="AlphaFoldDB" id="A0A9E8NBG2"/>
<dbReference type="EMBL" id="CP112998">
    <property type="protein sequence ID" value="WAC12238.1"/>
    <property type="molecule type" value="Genomic_DNA"/>
</dbReference>
<proteinExistence type="predicted"/>
<accession>A0A9E8NBG2</accession>